<evidence type="ECO:0000256" key="2">
    <source>
        <dbReference type="SAM" id="Phobius"/>
    </source>
</evidence>
<dbReference type="Proteomes" id="UP000315889">
    <property type="component" value="Unassembled WGS sequence"/>
</dbReference>
<dbReference type="EMBL" id="SHBP01000001">
    <property type="protein sequence ID" value="RZO22993.1"/>
    <property type="molecule type" value="Genomic_DNA"/>
</dbReference>
<organism evidence="3 4">
    <name type="scientific">SAR92 clade bacterium</name>
    <dbReference type="NCBI Taxonomy" id="2315479"/>
    <lineage>
        <taxon>Bacteria</taxon>
        <taxon>Pseudomonadati</taxon>
        <taxon>Pseudomonadota</taxon>
        <taxon>Gammaproteobacteria</taxon>
        <taxon>Cellvibrionales</taxon>
        <taxon>Porticoccaceae</taxon>
        <taxon>SAR92 clade</taxon>
    </lineage>
</organism>
<keyword evidence="2" id="KW-1133">Transmembrane helix</keyword>
<keyword evidence="2" id="KW-0472">Membrane</keyword>
<proteinExistence type="predicted"/>
<comment type="caution">
    <text evidence="3">The sequence shown here is derived from an EMBL/GenBank/DDBJ whole genome shotgun (WGS) entry which is preliminary data.</text>
</comment>
<gene>
    <name evidence="3" type="ORF">EVB03_01120</name>
</gene>
<accession>A0A520MP43</accession>
<name>A0A520MP43_9GAMM</name>
<evidence type="ECO:0000256" key="1">
    <source>
        <dbReference type="SAM" id="MobiDB-lite"/>
    </source>
</evidence>
<sequence>MDKKPRSPIVAERDDMIGRKIPDGRGDQTGLKGTADGSGLIKTLAVLTFVGLILGGGFGWIQYQDLLKKHVSLQERFDLLESRLSSTDESVTQSGAAMQINISKHKDELKKHWSEIRKLWGVANDTNKTKIANNKKDISFLANKRIALQDSIKALEKRIAKESSSISDVSINYLALTEEFDKANQNQRDTIDQLNRLRAALAKTDREMTNNADAIDAMDSFRRSMTQKIYELEQRPVSIQPTTKPTVPVLNEAESSEP</sequence>
<evidence type="ECO:0000313" key="4">
    <source>
        <dbReference type="Proteomes" id="UP000315889"/>
    </source>
</evidence>
<dbReference type="AlphaFoldDB" id="A0A520MP43"/>
<feature type="transmembrane region" description="Helical" evidence="2">
    <location>
        <begin position="40"/>
        <end position="61"/>
    </location>
</feature>
<evidence type="ECO:0000313" key="3">
    <source>
        <dbReference type="EMBL" id="RZO22993.1"/>
    </source>
</evidence>
<feature type="region of interest" description="Disordered" evidence="1">
    <location>
        <begin position="236"/>
        <end position="258"/>
    </location>
</feature>
<reference evidence="3 4" key="1">
    <citation type="submission" date="2019-02" db="EMBL/GenBank/DDBJ databases">
        <title>Prokaryotic population dynamics and viral predation in marine succession experiment using metagenomics: the confinement effect.</title>
        <authorList>
            <person name="Haro-Moreno J.M."/>
            <person name="Rodriguez-Valera F."/>
            <person name="Lopez-Perez M."/>
        </authorList>
    </citation>
    <scope>NUCLEOTIDE SEQUENCE [LARGE SCALE GENOMIC DNA]</scope>
    <source>
        <strain evidence="3">MED-G170</strain>
    </source>
</reference>
<protein>
    <submittedName>
        <fullName evidence="3">Uncharacterized protein</fullName>
    </submittedName>
</protein>
<keyword evidence="2" id="KW-0812">Transmembrane</keyword>